<dbReference type="Pfam" id="PF15966">
    <property type="entry name" value="F-box_4"/>
    <property type="match status" value="1"/>
</dbReference>
<accession>A0AAV2QBI3</accession>
<organism evidence="2 3">
    <name type="scientific">Meganyctiphanes norvegica</name>
    <name type="common">Northern krill</name>
    <name type="synonym">Thysanopoda norvegica</name>
    <dbReference type="NCBI Taxonomy" id="48144"/>
    <lineage>
        <taxon>Eukaryota</taxon>
        <taxon>Metazoa</taxon>
        <taxon>Ecdysozoa</taxon>
        <taxon>Arthropoda</taxon>
        <taxon>Crustacea</taxon>
        <taxon>Multicrustacea</taxon>
        <taxon>Malacostraca</taxon>
        <taxon>Eumalacostraca</taxon>
        <taxon>Eucarida</taxon>
        <taxon>Euphausiacea</taxon>
        <taxon>Euphausiidae</taxon>
        <taxon>Meganyctiphanes</taxon>
    </lineage>
</organism>
<feature type="non-terminal residue" evidence="2">
    <location>
        <position position="384"/>
    </location>
</feature>
<dbReference type="GO" id="GO:0061630">
    <property type="term" value="F:ubiquitin protein ligase activity"/>
    <property type="evidence" value="ECO:0007669"/>
    <property type="project" value="InterPro"/>
</dbReference>
<keyword evidence="3" id="KW-1185">Reference proteome</keyword>
<dbReference type="SUPFAM" id="SSF81383">
    <property type="entry name" value="F-box domain"/>
    <property type="match status" value="1"/>
</dbReference>
<gene>
    <name evidence="2" type="ORF">MNOR_LOCUS9731</name>
</gene>
<dbReference type="PROSITE" id="PS50181">
    <property type="entry name" value="FBOX"/>
    <property type="match status" value="1"/>
</dbReference>
<evidence type="ECO:0000259" key="1">
    <source>
        <dbReference type="PROSITE" id="PS50181"/>
    </source>
</evidence>
<reference evidence="2 3" key="1">
    <citation type="submission" date="2024-05" db="EMBL/GenBank/DDBJ databases">
        <authorList>
            <person name="Wallberg A."/>
        </authorList>
    </citation>
    <scope>NUCLEOTIDE SEQUENCE [LARGE SCALE GENOMIC DNA]</scope>
</reference>
<dbReference type="Proteomes" id="UP001497623">
    <property type="component" value="Unassembled WGS sequence"/>
</dbReference>
<dbReference type="AlphaFoldDB" id="A0AAV2QBI3"/>
<dbReference type="InterPro" id="IPR036047">
    <property type="entry name" value="F-box-like_dom_sf"/>
</dbReference>
<dbReference type="InterPro" id="IPR001810">
    <property type="entry name" value="F-box_dom"/>
</dbReference>
<evidence type="ECO:0000313" key="3">
    <source>
        <dbReference type="Proteomes" id="UP001497623"/>
    </source>
</evidence>
<sequence>MEKGECTDNKIAENTKWKIEFLDEYAKNDKILLMNFTETWFKENIKGEAEIEDQLCEISHEKCLPESSRKFPKVPGARILNDVNAKRYFGLIFSTRKQSKYKSFDFRTCFREMRRDEFSAHFQNVHSEVQEGLEGWLLHRCPMHIYGCPYAYNRLHPGHTDADVVFCHNLRAFGVQPVLDYHTDGAGHPPSTLDHYERVLPDLRTSEQPTLCTHALTRSTYPIRRGSFFNDDCVPTLSHENGGKYYASSMHISFLPVEILINIASFLDGFSLNNLSLSCQLFRTICMALLNEHGLVIYEWVRYTDQDGRIRWKQGKKAIFFYNTFEQNYYWSDCYNINESLCMCLFLGKHVAKEKFQYAQFKEGPASMLNKLRRSQSYNGHNIC</sequence>
<dbReference type="Gene3D" id="1.20.1280.50">
    <property type="match status" value="1"/>
</dbReference>
<dbReference type="EMBL" id="CAXKWB010004760">
    <property type="protein sequence ID" value="CAL4075243.1"/>
    <property type="molecule type" value="Genomic_DNA"/>
</dbReference>
<comment type="caution">
    <text evidence="2">The sequence shown here is derived from an EMBL/GenBank/DDBJ whole genome shotgun (WGS) entry which is preliminary data.</text>
</comment>
<protein>
    <recommendedName>
        <fullName evidence="1">F-box domain-containing protein</fullName>
    </recommendedName>
</protein>
<proteinExistence type="predicted"/>
<name>A0AAV2QBI3_MEGNR</name>
<dbReference type="PANTHER" id="PTHR15933">
    <property type="entry name" value="PROTEIN CBG16327"/>
    <property type="match status" value="1"/>
</dbReference>
<evidence type="ECO:0000313" key="2">
    <source>
        <dbReference type="EMBL" id="CAL4075243.1"/>
    </source>
</evidence>
<dbReference type="PANTHER" id="PTHR15933:SF20">
    <property type="entry name" value="F-BOX DOMAIN-CONTAINING PROTEIN"/>
    <property type="match status" value="1"/>
</dbReference>
<dbReference type="InterPro" id="IPR031890">
    <property type="entry name" value="Fbxo30/Fbxo40"/>
</dbReference>
<feature type="domain" description="F-box" evidence="1">
    <location>
        <begin position="249"/>
        <end position="303"/>
    </location>
</feature>